<name>A0A1H3AQP5_9RHOB</name>
<organism evidence="1 2">
    <name type="scientific">Albimonas donghaensis</name>
    <dbReference type="NCBI Taxonomy" id="356660"/>
    <lineage>
        <taxon>Bacteria</taxon>
        <taxon>Pseudomonadati</taxon>
        <taxon>Pseudomonadota</taxon>
        <taxon>Alphaproteobacteria</taxon>
        <taxon>Rhodobacterales</taxon>
        <taxon>Paracoccaceae</taxon>
        <taxon>Albimonas</taxon>
    </lineage>
</organism>
<protein>
    <submittedName>
        <fullName evidence="1">Uncharacterized conserved protein, DUF1800 family</fullName>
    </submittedName>
</protein>
<sequence length="455" mass="49101">MTPPRDAVAALRFGLGFRPGQNPEAEPAAMVAQLAALAGARPLVGDAETLALRKELMEFRRIRAATRGKAVGDDMRARLEEERRELRLAVEDALLASMGRAVATPHGFAERMARFWRNHFAVAIKFRGHAPYVAGYEDQAIRPHVAGRFADMLKAVVRHPAMLIYLDQYKSAGPNSRAAERRELGLNENLAREILELHTLGVGAAYGQADVDALARLLTGFAVRTRGRSYEYRRAWAEPGRFELLGRAWEGGSEAQTLAALDAIASHPATARRLSHKLARHFLADEPPEALVKALEAAWRDSDGDLTAVSRALVSHPLAWSSPFAKVRQPQEAVIAALRAAGAGPADIGPGRAYGRGLTLGAAAQMGQGLFDMPGPDGWPEEGAAWITPGAMAKRLDWATRMGAAMADAGLDPRDLARAALRGALSEKTAWAIAAASQKREGFALLLASPDFNRR</sequence>
<reference evidence="1 2" key="1">
    <citation type="submission" date="2016-10" db="EMBL/GenBank/DDBJ databases">
        <authorList>
            <person name="de Groot N.N."/>
        </authorList>
    </citation>
    <scope>NUCLEOTIDE SEQUENCE [LARGE SCALE GENOMIC DNA]</scope>
    <source>
        <strain evidence="1 2">DSM 17890</strain>
    </source>
</reference>
<proteinExistence type="predicted"/>
<dbReference type="OrthoDB" id="9772295at2"/>
<dbReference type="Proteomes" id="UP000199118">
    <property type="component" value="Unassembled WGS sequence"/>
</dbReference>
<evidence type="ECO:0000313" key="2">
    <source>
        <dbReference type="Proteomes" id="UP000199118"/>
    </source>
</evidence>
<keyword evidence="2" id="KW-1185">Reference proteome</keyword>
<accession>A0A1H3AQP5</accession>
<dbReference type="AlphaFoldDB" id="A0A1H3AQP5"/>
<evidence type="ECO:0000313" key="1">
    <source>
        <dbReference type="EMBL" id="SDX32006.1"/>
    </source>
</evidence>
<gene>
    <name evidence="1" type="ORF">SAMN05444336_104286</name>
</gene>
<dbReference type="InterPro" id="IPR014917">
    <property type="entry name" value="DUF1800"/>
</dbReference>
<dbReference type="Pfam" id="PF08811">
    <property type="entry name" value="DUF1800"/>
    <property type="match status" value="1"/>
</dbReference>
<dbReference type="STRING" id="356660.SAMN05444336_104286"/>
<dbReference type="EMBL" id="FNMZ01000004">
    <property type="protein sequence ID" value="SDX32006.1"/>
    <property type="molecule type" value="Genomic_DNA"/>
</dbReference>
<dbReference type="RefSeq" id="WP_092682619.1">
    <property type="nucleotide sequence ID" value="NZ_FNMZ01000004.1"/>
</dbReference>